<dbReference type="GO" id="GO:0032012">
    <property type="term" value="P:regulation of ARF protein signal transduction"/>
    <property type="evidence" value="ECO:0007669"/>
    <property type="project" value="InterPro"/>
</dbReference>
<organism evidence="3 4">
    <name type="scientific">Aspergillus calidoustus</name>
    <dbReference type="NCBI Taxonomy" id="454130"/>
    <lineage>
        <taxon>Eukaryota</taxon>
        <taxon>Fungi</taxon>
        <taxon>Dikarya</taxon>
        <taxon>Ascomycota</taxon>
        <taxon>Pezizomycotina</taxon>
        <taxon>Eurotiomycetes</taxon>
        <taxon>Eurotiomycetidae</taxon>
        <taxon>Eurotiales</taxon>
        <taxon>Aspergillaceae</taxon>
        <taxon>Aspergillus</taxon>
        <taxon>Aspergillus subgen. Nidulantes</taxon>
    </lineage>
</organism>
<feature type="compositionally biased region" description="Basic and acidic residues" evidence="1">
    <location>
        <begin position="611"/>
        <end position="628"/>
    </location>
</feature>
<dbReference type="OMA" id="FYTSIQK"/>
<evidence type="ECO:0000259" key="2">
    <source>
        <dbReference type="PROSITE" id="PS50190"/>
    </source>
</evidence>
<feature type="compositionally biased region" description="Polar residues" evidence="1">
    <location>
        <begin position="630"/>
        <end position="641"/>
    </location>
</feature>
<dbReference type="InterPro" id="IPR011993">
    <property type="entry name" value="PH-like_dom_sf"/>
</dbReference>
<dbReference type="STRING" id="454130.A0A0U4ZA19"/>
<dbReference type="EMBL" id="CDMC01000008">
    <property type="protein sequence ID" value="CEL06661.1"/>
    <property type="molecule type" value="Genomic_DNA"/>
</dbReference>
<feature type="region of interest" description="Disordered" evidence="1">
    <location>
        <begin position="1"/>
        <end position="79"/>
    </location>
</feature>
<dbReference type="InterPro" id="IPR041681">
    <property type="entry name" value="PH_9"/>
</dbReference>
<evidence type="ECO:0000256" key="1">
    <source>
        <dbReference type="SAM" id="MobiDB-lite"/>
    </source>
</evidence>
<feature type="compositionally biased region" description="Low complexity" evidence="1">
    <location>
        <begin position="396"/>
        <end position="410"/>
    </location>
</feature>
<dbReference type="SUPFAM" id="SSF50729">
    <property type="entry name" value="PH domain-like"/>
    <property type="match status" value="1"/>
</dbReference>
<dbReference type="PANTHER" id="PTHR10663">
    <property type="entry name" value="GUANYL-NUCLEOTIDE EXCHANGE FACTOR"/>
    <property type="match status" value="1"/>
</dbReference>
<dbReference type="PROSITE" id="PS50190">
    <property type="entry name" value="SEC7"/>
    <property type="match status" value="1"/>
</dbReference>
<feature type="compositionally biased region" description="Polar residues" evidence="1">
    <location>
        <begin position="720"/>
        <end position="730"/>
    </location>
</feature>
<dbReference type="InterPro" id="IPR023394">
    <property type="entry name" value="Sec7_C_sf"/>
</dbReference>
<dbReference type="PANTHER" id="PTHR10663:SF373">
    <property type="entry name" value="PH AND SEC7 DOMAIN-CONTAINING PROTEIN C11E3.11C"/>
    <property type="match status" value="1"/>
</dbReference>
<feature type="region of interest" description="Disordered" evidence="1">
    <location>
        <begin position="1004"/>
        <end position="1091"/>
    </location>
</feature>
<dbReference type="SMART" id="SM00222">
    <property type="entry name" value="Sec7"/>
    <property type="match status" value="1"/>
</dbReference>
<dbReference type="Gene3D" id="2.30.29.30">
    <property type="entry name" value="Pleckstrin-homology domain (PH domain)/Phosphotyrosine-binding domain (PTB)"/>
    <property type="match status" value="1"/>
</dbReference>
<feature type="compositionally biased region" description="Polar residues" evidence="1">
    <location>
        <begin position="1077"/>
        <end position="1088"/>
    </location>
</feature>
<reference evidence="4" key="1">
    <citation type="journal article" date="2016" name="Genome Announc.">
        <title>Draft genome sequences of fungus Aspergillus calidoustus.</title>
        <authorList>
            <person name="Horn F."/>
            <person name="Linde J."/>
            <person name="Mattern D.J."/>
            <person name="Walther G."/>
            <person name="Guthke R."/>
            <person name="Scherlach K."/>
            <person name="Martin K."/>
            <person name="Brakhage A.A."/>
            <person name="Petzke L."/>
            <person name="Valiante V."/>
        </authorList>
    </citation>
    <scope>NUCLEOTIDE SEQUENCE [LARGE SCALE GENOMIC DNA]</scope>
    <source>
        <strain evidence="4">SF006504</strain>
    </source>
</reference>
<dbReference type="Pfam" id="PF15410">
    <property type="entry name" value="PH_9"/>
    <property type="match status" value="1"/>
</dbReference>
<dbReference type="InterPro" id="IPR000904">
    <property type="entry name" value="Sec7_dom"/>
</dbReference>
<feature type="compositionally biased region" description="Polar residues" evidence="1">
    <location>
        <begin position="297"/>
        <end position="319"/>
    </location>
</feature>
<sequence length="1481" mass="162482">MSRTMRSGSVRATSQHADRDATNSPPRTPPGPSSYKIKRGRHPRPSVRETFLDDYNPADTNDSYESGDERDPHDLSLSPNHAARTSIVDNMLLSLDQFSSGNSVLDDYRLFNSAFENDRFTHTSQDSISQRRYRGHTFSSSLSSDVEYGYDEGASRYAAQQARERRSNSSSNYQSGLRRYESARSRDGTGSRGQPFDYRTTATAPATRAGRKSSKGSTSSNLDFGPPISKRQAELSSDRRSASFDLGTRKPFMTFSGSTPDYDPLAYDGLDAAPTPSVPAGPRKYQTVSQADFGLKAQSSRTPVASRRNSVKSSRTTQTRKSRPENLGTAAIRSRDHEFALMTDSDLEAPPNISASLDPPAPSPTISFNKPAFPIPPPEPTPVKERPGFFRRVFGSSKSPAAMPSESSPSDTATSKDAETRDANGVSPSMKVRRQQQQQQQPQKLTAGGTHPPREGAQVVNKKSSFFRRRKKSVAENVPPPITLPQNLKPGGLMKPEPSPVSSLRKVMNPYLADATPNNSTPAVDYSTESSDWSTAANDPDNRKPDDVPRKAKSNSVNLVNGPKAKYTLYPASSTNHAHDTSFLGASSGDDDSIVKPNDSDSTPLARRRQDRVGTREGVDADEGDVKTVEAQQDVDSSRNTLAAIENMRPTSLSPVAERTSQISSSLVIETPEEKPATSPTAESKDKDMYDTTIWNDDSDAPSKLSTPVIGRDSPRASVSEASNYQTAANTPIVPQGAEWNAAEGNKEAAEDHSAESPSSEDKQQAQKLYDGQDEFVGNLPAAAWLGGPDRVNIRAAYMDLFDWSNMNILAALRSLCMRLVLKGETQQVDRVLDAFSTRWCQCNPRHGFKASDVVHTICYSLLLLNTDLHLADIEQKMTKAQFVRNTMPTIQRVAVDAAPDEFGNKAKASNADFGLPSSRSATFPTDESNSHNTNPDKPDKSTNIPGKLANRLSRQDLSSKMTCDADNEVGPLVNTPFSGTAKAWEQQVETVLRDFYSSIQKQRLPLHGAQPEREAPRTASSAMLGPAPHGLRRSPSTVSKSGSDIFPRGRSADSRYGTARWSSKPRSRARLYPPSTMGSSRTSLDDQSSLWSPSGSSTWSKYSLGKFTSASVDSFGSGYPHADYQQSIGFANALSQAIIREDSAHSIASTEDYERTGQLLEDETLELAGAPWAKEGSLKHKHHLDSVDKRAKDRNWNECFAVIQQGWMRLFSFKPSKSMRQKSKQRHPGGVVVGGGNWTENAEEIWKFLLRQSIASALPPPGYSKSRPHVWALSLPTGAVHLFQAGTPEIVREFVSSANYWSARLSKEPLIGGISNIEYGWSDAIINSALINPEVNRSPPSSSGARPSIQSSIRSSIDQQVVRPKLPADRVHISDWSPPQQSMMAANLPEADQLKGLQTYVKNVEAELQRHNELRSAMVLAFSPRHPNAGKAMANWERKSSYLLREIVKFRTYIDSLQNAIDAKNKIYAAREEYNQPSES</sequence>
<feature type="domain" description="SEC7" evidence="2">
    <location>
        <begin position="736"/>
        <end position="903"/>
    </location>
</feature>
<dbReference type="Gene3D" id="1.10.1000.11">
    <property type="entry name" value="Arf Nucleotide-binding Site Opener,domain 2"/>
    <property type="match status" value="1"/>
</dbReference>
<protein>
    <submittedName>
        <fullName evidence="3">Putative Sec7 domain protein (AFU_orthologue AFUA_3G05700)</fullName>
    </submittedName>
</protein>
<evidence type="ECO:0000313" key="4">
    <source>
        <dbReference type="Proteomes" id="UP000054771"/>
    </source>
</evidence>
<dbReference type="OrthoDB" id="2157641at2759"/>
<feature type="compositionally biased region" description="Polar residues" evidence="1">
    <location>
        <begin position="516"/>
        <end position="537"/>
    </location>
</feature>
<dbReference type="SUPFAM" id="SSF48425">
    <property type="entry name" value="Sec7 domain"/>
    <property type="match status" value="1"/>
</dbReference>
<evidence type="ECO:0000313" key="3">
    <source>
        <dbReference type="EMBL" id="CEL06661.1"/>
    </source>
</evidence>
<feature type="compositionally biased region" description="Polar residues" evidence="1">
    <location>
        <begin position="918"/>
        <end position="934"/>
    </location>
</feature>
<dbReference type="Pfam" id="PF01369">
    <property type="entry name" value="Sec7"/>
    <property type="match status" value="1"/>
</dbReference>
<feature type="compositionally biased region" description="Basic and acidic residues" evidence="1">
    <location>
        <begin position="231"/>
        <end position="242"/>
    </location>
</feature>
<feature type="region of interest" description="Disordered" evidence="1">
    <location>
        <begin position="293"/>
        <end position="768"/>
    </location>
</feature>
<feature type="compositionally biased region" description="Basic and acidic residues" evidence="1">
    <location>
        <begin position="178"/>
        <end position="189"/>
    </location>
</feature>
<feature type="region of interest" description="Disordered" evidence="1">
    <location>
        <begin position="908"/>
        <end position="964"/>
    </location>
</feature>
<feature type="region of interest" description="Disordered" evidence="1">
    <location>
        <begin position="157"/>
        <end position="242"/>
    </location>
</feature>
<feature type="compositionally biased region" description="Polar residues" evidence="1">
    <location>
        <begin position="649"/>
        <end position="668"/>
    </location>
</feature>
<dbReference type="Proteomes" id="UP000054771">
    <property type="component" value="Unassembled WGS sequence"/>
</dbReference>
<name>A0A0U4ZA19_ASPCI</name>
<feature type="compositionally biased region" description="Low complexity" evidence="1">
    <location>
        <begin position="1338"/>
        <end position="1361"/>
    </location>
</feature>
<feature type="region of interest" description="Disordered" evidence="1">
    <location>
        <begin position="122"/>
        <end position="145"/>
    </location>
</feature>
<feature type="compositionally biased region" description="Basic and acidic residues" evidence="1">
    <location>
        <begin position="540"/>
        <end position="550"/>
    </location>
</feature>
<feature type="compositionally biased region" description="Basic and acidic residues" evidence="1">
    <location>
        <begin position="745"/>
        <end position="765"/>
    </location>
</feature>
<accession>A0A0U4ZA19</accession>
<feature type="region of interest" description="Disordered" evidence="1">
    <location>
        <begin position="1337"/>
        <end position="1362"/>
    </location>
</feature>
<feature type="compositionally biased region" description="Polar residues" evidence="1">
    <location>
        <begin position="1"/>
        <end position="15"/>
    </location>
</feature>
<gene>
    <name evidence="3" type="ORF">ASPCAL09833</name>
</gene>
<proteinExistence type="predicted"/>
<dbReference type="GO" id="GO:0005085">
    <property type="term" value="F:guanyl-nucleotide exchange factor activity"/>
    <property type="evidence" value="ECO:0007669"/>
    <property type="project" value="InterPro"/>
</dbReference>
<feature type="compositionally biased region" description="Low complexity" evidence="1">
    <location>
        <begin position="199"/>
        <end position="208"/>
    </location>
</feature>
<keyword evidence="4" id="KW-1185">Reference proteome</keyword>
<dbReference type="InterPro" id="IPR035999">
    <property type="entry name" value="Sec7_dom_sf"/>
</dbReference>
<feature type="compositionally biased region" description="Basic residues" evidence="1">
    <location>
        <begin position="36"/>
        <end position="45"/>
    </location>
</feature>